<protein>
    <recommendedName>
        <fullName evidence="1">protein-tyrosine-phosphatase</fullName>
        <ecNumber evidence="1">3.1.3.48</ecNumber>
    </recommendedName>
</protein>
<evidence type="ECO:0000256" key="1">
    <source>
        <dbReference type="ARBA" id="ARBA00013064"/>
    </source>
</evidence>
<gene>
    <name evidence="3" type="ORF">AADG42_03955</name>
</gene>
<accession>A0ABZ3FNQ6</accession>
<dbReference type="EMBL" id="CP154795">
    <property type="protein sequence ID" value="XAN06497.1"/>
    <property type="molecule type" value="Genomic_DNA"/>
</dbReference>
<dbReference type="InterPro" id="IPR036196">
    <property type="entry name" value="Ptyr_pPase_sf"/>
</dbReference>
<keyword evidence="4" id="KW-1185">Reference proteome</keyword>
<sequence>MTVRMLFVCTANISRSPYAERRARMLDPERRLLVGSAGVPGMPGRPMDPEMARQLVDRGGSAEGHVSQSVNEDMLAFSDVVLSFEFAQHLRILEEWPQYAARVFGIGQFADAVDRLRQGAGPRTVTEIAERATPDSMGWDVDDPYRRGRRAARAAAARIDGHLMRIIPALTGTEPT</sequence>
<evidence type="ECO:0000313" key="4">
    <source>
        <dbReference type="Proteomes" id="UP001442841"/>
    </source>
</evidence>
<evidence type="ECO:0000259" key="2">
    <source>
        <dbReference type="SMART" id="SM00226"/>
    </source>
</evidence>
<organism evidence="3 4">
    <name type="scientific">Ammonicoccus fulvus</name>
    <dbReference type="NCBI Taxonomy" id="3138240"/>
    <lineage>
        <taxon>Bacteria</taxon>
        <taxon>Bacillati</taxon>
        <taxon>Actinomycetota</taxon>
        <taxon>Actinomycetes</taxon>
        <taxon>Propionibacteriales</taxon>
        <taxon>Propionibacteriaceae</taxon>
        <taxon>Ammonicoccus</taxon>
    </lineage>
</organism>
<dbReference type="InterPro" id="IPR050438">
    <property type="entry name" value="LMW_PTPase"/>
</dbReference>
<feature type="domain" description="Phosphotyrosine protein phosphatase I" evidence="2">
    <location>
        <begin position="3"/>
        <end position="173"/>
    </location>
</feature>
<evidence type="ECO:0000313" key="3">
    <source>
        <dbReference type="EMBL" id="XAN06497.1"/>
    </source>
</evidence>
<proteinExistence type="predicted"/>
<dbReference type="PANTHER" id="PTHR11717">
    <property type="entry name" value="LOW MOLECULAR WEIGHT PROTEIN TYROSINE PHOSPHATASE"/>
    <property type="match status" value="1"/>
</dbReference>
<dbReference type="RefSeq" id="WP_425307926.1">
    <property type="nucleotide sequence ID" value="NZ_CP154795.1"/>
</dbReference>
<dbReference type="Proteomes" id="UP001442841">
    <property type="component" value="Chromosome"/>
</dbReference>
<name>A0ABZ3FNQ6_9ACTN</name>
<dbReference type="EC" id="3.1.3.48" evidence="1"/>
<dbReference type="Gene3D" id="3.40.50.2300">
    <property type="match status" value="1"/>
</dbReference>
<dbReference type="PANTHER" id="PTHR11717:SF7">
    <property type="entry name" value="LOW MOLECULAR WEIGHT PHOSPHOTYROSINE PROTEIN PHOSPHATASE"/>
    <property type="match status" value="1"/>
</dbReference>
<dbReference type="InterPro" id="IPR023485">
    <property type="entry name" value="Ptyr_pPase"/>
</dbReference>
<dbReference type="SMART" id="SM00226">
    <property type="entry name" value="LMWPc"/>
    <property type="match status" value="1"/>
</dbReference>
<dbReference type="SUPFAM" id="SSF52788">
    <property type="entry name" value="Phosphotyrosine protein phosphatases I"/>
    <property type="match status" value="1"/>
</dbReference>
<reference evidence="3 4" key="1">
    <citation type="submission" date="2024-04" db="EMBL/GenBank/DDBJ databases">
        <title>Isolation of an actinomycete strain from pig manure.</title>
        <authorList>
            <person name="Gong T."/>
            <person name="Yu Z."/>
            <person name="An M."/>
            <person name="Wei C."/>
            <person name="Yang W."/>
            <person name="Liu L."/>
        </authorList>
    </citation>
    <scope>NUCLEOTIDE SEQUENCE [LARGE SCALE GENOMIC DNA]</scope>
    <source>
        <strain evidence="3 4">ZF39</strain>
    </source>
</reference>
<dbReference type="Pfam" id="PF01451">
    <property type="entry name" value="LMWPc"/>
    <property type="match status" value="1"/>
</dbReference>